<reference evidence="2 3" key="1">
    <citation type="journal article" date="2008" name="Nature">
        <title>The genome of Laccaria bicolor provides insights into mycorrhizal symbiosis.</title>
        <authorList>
            <person name="Martin F."/>
            <person name="Aerts A."/>
            <person name="Ahren D."/>
            <person name="Brun A."/>
            <person name="Danchin E.G.J."/>
            <person name="Duchaussoy F."/>
            <person name="Gibon J."/>
            <person name="Kohler A."/>
            <person name="Lindquist E."/>
            <person name="Pereda V."/>
            <person name="Salamov A."/>
            <person name="Shapiro H.J."/>
            <person name="Wuyts J."/>
            <person name="Blaudez D."/>
            <person name="Buee M."/>
            <person name="Brokstein P."/>
            <person name="Canbaeck B."/>
            <person name="Cohen D."/>
            <person name="Courty P.E."/>
            <person name="Coutinho P.M."/>
            <person name="Delaruelle C."/>
            <person name="Detter J.C."/>
            <person name="Deveau A."/>
            <person name="DiFazio S."/>
            <person name="Duplessis S."/>
            <person name="Fraissinet-Tachet L."/>
            <person name="Lucic E."/>
            <person name="Frey-Klett P."/>
            <person name="Fourrey C."/>
            <person name="Feussner I."/>
            <person name="Gay G."/>
            <person name="Grimwood J."/>
            <person name="Hoegger P.J."/>
            <person name="Jain P."/>
            <person name="Kilaru S."/>
            <person name="Labbe J."/>
            <person name="Lin Y.C."/>
            <person name="Legue V."/>
            <person name="Le Tacon F."/>
            <person name="Marmeisse R."/>
            <person name="Melayah D."/>
            <person name="Montanini B."/>
            <person name="Muratet M."/>
            <person name="Nehls U."/>
            <person name="Niculita-Hirzel H."/>
            <person name="Oudot-Le Secq M.P."/>
            <person name="Peter M."/>
            <person name="Quesneville H."/>
            <person name="Rajashekar B."/>
            <person name="Reich M."/>
            <person name="Rouhier N."/>
            <person name="Schmutz J."/>
            <person name="Yin T."/>
            <person name="Chalot M."/>
            <person name="Henrissat B."/>
            <person name="Kuees U."/>
            <person name="Lucas S."/>
            <person name="Van de Peer Y."/>
            <person name="Podila G.K."/>
            <person name="Polle A."/>
            <person name="Pukkila P.J."/>
            <person name="Richardson P.M."/>
            <person name="Rouze P."/>
            <person name="Sanders I.R."/>
            <person name="Stajich J.E."/>
            <person name="Tunlid A."/>
            <person name="Tuskan G."/>
            <person name="Grigoriev I.V."/>
        </authorList>
    </citation>
    <scope>NUCLEOTIDE SEQUENCE [LARGE SCALE GENOMIC DNA]</scope>
    <source>
        <strain evidence="3">S238N-H82 / ATCC MYA-4686</strain>
    </source>
</reference>
<evidence type="ECO:0000313" key="2">
    <source>
        <dbReference type="EMBL" id="EDR05325.1"/>
    </source>
</evidence>
<proteinExistence type="predicted"/>
<feature type="region of interest" description="Disordered" evidence="1">
    <location>
        <begin position="50"/>
        <end position="77"/>
    </location>
</feature>
<evidence type="ECO:0000256" key="1">
    <source>
        <dbReference type="SAM" id="MobiDB-lite"/>
    </source>
</evidence>
<keyword evidence="3" id="KW-1185">Reference proteome</keyword>
<feature type="compositionally biased region" description="Polar residues" evidence="1">
    <location>
        <begin position="1"/>
        <end position="14"/>
    </location>
</feature>
<dbReference type="GeneID" id="6079500"/>
<dbReference type="Proteomes" id="UP000001194">
    <property type="component" value="Unassembled WGS sequence"/>
</dbReference>
<protein>
    <submittedName>
        <fullName evidence="2">Predicted protein</fullName>
    </submittedName>
</protein>
<dbReference type="AlphaFoldDB" id="B0DJ09"/>
<dbReference type="RefSeq" id="XP_001883883.1">
    <property type="nucleotide sequence ID" value="XM_001883848.1"/>
</dbReference>
<dbReference type="HOGENOM" id="CLU_2413622_0_0_1"/>
<dbReference type="EMBL" id="DS547113">
    <property type="protein sequence ID" value="EDR05325.1"/>
    <property type="molecule type" value="Genomic_DNA"/>
</dbReference>
<gene>
    <name evidence="2" type="ORF">LACBIDRAFT_303143</name>
</gene>
<dbReference type="InParanoid" id="B0DJ09"/>
<feature type="region of interest" description="Disordered" evidence="1">
    <location>
        <begin position="1"/>
        <end position="32"/>
    </location>
</feature>
<dbReference type="KEGG" id="lbc:LACBIDRAFT_303143"/>
<name>B0DJ09_LACBS</name>
<feature type="compositionally biased region" description="Basic and acidic residues" evidence="1">
    <location>
        <begin position="23"/>
        <end position="32"/>
    </location>
</feature>
<organism evidence="3">
    <name type="scientific">Laccaria bicolor (strain S238N-H82 / ATCC MYA-4686)</name>
    <name type="common">Bicoloured deceiver</name>
    <name type="synonym">Laccaria laccata var. bicolor</name>
    <dbReference type="NCBI Taxonomy" id="486041"/>
    <lineage>
        <taxon>Eukaryota</taxon>
        <taxon>Fungi</taxon>
        <taxon>Dikarya</taxon>
        <taxon>Basidiomycota</taxon>
        <taxon>Agaricomycotina</taxon>
        <taxon>Agaricomycetes</taxon>
        <taxon>Agaricomycetidae</taxon>
        <taxon>Agaricales</taxon>
        <taxon>Agaricineae</taxon>
        <taxon>Hydnangiaceae</taxon>
        <taxon>Laccaria</taxon>
    </lineage>
</organism>
<sequence>MQPTNNQTIHEQPNNPRPPCRGTRVEPRRHNDLAATQTPTTCDVVTITASSSPVAERMEEEEEGARSFPRIQATKSPATCRKVVTQACKGGP</sequence>
<evidence type="ECO:0000313" key="3">
    <source>
        <dbReference type="Proteomes" id="UP000001194"/>
    </source>
</evidence>
<accession>B0DJ09</accession>